<name>A0AAP0P9B0_9MAGN</name>
<reference evidence="1 2" key="1">
    <citation type="submission" date="2024-01" db="EMBL/GenBank/DDBJ databases">
        <title>Genome assemblies of Stephania.</title>
        <authorList>
            <person name="Yang L."/>
        </authorList>
    </citation>
    <scope>NUCLEOTIDE SEQUENCE [LARGE SCALE GENOMIC DNA]</scope>
    <source>
        <strain evidence="1">JXDWG</strain>
        <tissue evidence="1">Leaf</tissue>
    </source>
</reference>
<protein>
    <submittedName>
        <fullName evidence="1">Uncharacterized protein</fullName>
    </submittedName>
</protein>
<dbReference type="EMBL" id="JBBNAG010000005">
    <property type="protein sequence ID" value="KAK9132685.1"/>
    <property type="molecule type" value="Genomic_DNA"/>
</dbReference>
<gene>
    <name evidence="1" type="ORF">Scep_012213</name>
</gene>
<evidence type="ECO:0000313" key="1">
    <source>
        <dbReference type="EMBL" id="KAK9132685.1"/>
    </source>
</evidence>
<comment type="caution">
    <text evidence="1">The sequence shown here is derived from an EMBL/GenBank/DDBJ whole genome shotgun (WGS) entry which is preliminary data.</text>
</comment>
<dbReference type="AlphaFoldDB" id="A0AAP0P9B0"/>
<proteinExistence type="predicted"/>
<dbReference type="Proteomes" id="UP001419268">
    <property type="component" value="Unassembled WGS sequence"/>
</dbReference>
<accession>A0AAP0P9B0</accession>
<organism evidence="1 2">
    <name type="scientific">Stephania cephalantha</name>
    <dbReference type="NCBI Taxonomy" id="152367"/>
    <lineage>
        <taxon>Eukaryota</taxon>
        <taxon>Viridiplantae</taxon>
        <taxon>Streptophyta</taxon>
        <taxon>Embryophyta</taxon>
        <taxon>Tracheophyta</taxon>
        <taxon>Spermatophyta</taxon>
        <taxon>Magnoliopsida</taxon>
        <taxon>Ranunculales</taxon>
        <taxon>Menispermaceae</taxon>
        <taxon>Menispermoideae</taxon>
        <taxon>Cissampelideae</taxon>
        <taxon>Stephania</taxon>
    </lineage>
</organism>
<keyword evidence="2" id="KW-1185">Reference proteome</keyword>
<sequence length="73" mass="8613">MAIVFTSDLHHLESRRIDHRNQMRGVVRSLWITVKLFLLGCWFDEEGNETVVALDVLKYVKDGKRCVRLRDKV</sequence>
<evidence type="ECO:0000313" key="2">
    <source>
        <dbReference type="Proteomes" id="UP001419268"/>
    </source>
</evidence>